<proteinExistence type="predicted"/>
<name>A0ABQ4SG11_9HYPH</name>
<organism evidence="1 2">
    <name type="scientific">Methylobacterium isbiliense</name>
    <dbReference type="NCBI Taxonomy" id="315478"/>
    <lineage>
        <taxon>Bacteria</taxon>
        <taxon>Pseudomonadati</taxon>
        <taxon>Pseudomonadota</taxon>
        <taxon>Alphaproteobacteria</taxon>
        <taxon>Hyphomicrobiales</taxon>
        <taxon>Methylobacteriaceae</taxon>
        <taxon>Methylobacterium</taxon>
    </lineage>
</organism>
<comment type="caution">
    <text evidence="1">The sequence shown here is derived from an EMBL/GenBank/DDBJ whole genome shotgun (WGS) entry which is preliminary data.</text>
</comment>
<evidence type="ECO:0000313" key="1">
    <source>
        <dbReference type="EMBL" id="GJE02172.1"/>
    </source>
</evidence>
<dbReference type="Proteomes" id="UP001055153">
    <property type="component" value="Unassembled WGS sequence"/>
</dbReference>
<sequence>MSALIVMLAGAAGALALVAAAHPRAERLWIRRVR</sequence>
<protein>
    <submittedName>
        <fullName evidence="1">Uncharacterized protein</fullName>
    </submittedName>
</protein>
<reference evidence="1" key="1">
    <citation type="journal article" date="2021" name="Front. Microbiol.">
        <title>Comprehensive Comparative Genomics and Phenotyping of Methylobacterium Species.</title>
        <authorList>
            <person name="Alessa O."/>
            <person name="Ogura Y."/>
            <person name="Fujitani Y."/>
            <person name="Takami H."/>
            <person name="Hayashi T."/>
            <person name="Sahin N."/>
            <person name="Tani A."/>
        </authorList>
    </citation>
    <scope>NUCLEOTIDE SEQUENCE</scope>
    <source>
        <strain evidence="1">DSM 17168</strain>
    </source>
</reference>
<reference evidence="1" key="2">
    <citation type="submission" date="2021-08" db="EMBL/GenBank/DDBJ databases">
        <authorList>
            <person name="Tani A."/>
            <person name="Ola A."/>
            <person name="Ogura Y."/>
            <person name="Katsura K."/>
            <person name="Hayashi T."/>
        </authorList>
    </citation>
    <scope>NUCLEOTIDE SEQUENCE</scope>
    <source>
        <strain evidence="1">DSM 17168</strain>
    </source>
</reference>
<accession>A0ABQ4SG11</accession>
<gene>
    <name evidence="1" type="ORF">GMJLKIPL_4116</name>
</gene>
<dbReference type="EMBL" id="BPQQ01000049">
    <property type="protein sequence ID" value="GJE02172.1"/>
    <property type="molecule type" value="Genomic_DNA"/>
</dbReference>
<keyword evidence="2" id="KW-1185">Reference proteome</keyword>
<evidence type="ECO:0000313" key="2">
    <source>
        <dbReference type="Proteomes" id="UP001055153"/>
    </source>
</evidence>